<name>A0A0F4VKM5_9HYPH</name>
<proteinExistence type="predicted"/>
<dbReference type="AlphaFoldDB" id="A0A0F4VKM5"/>
<gene>
    <name evidence="1" type="ORF">DJ66_0521</name>
</gene>
<dbReference type="Proteomes" id="UP000033731">
    <property type="component" value="Unassembled WGS sequence"/>
</dbReference>
<accession>A0A0F4VKM5</accession>
<sequence>MSSDFLLDLLLFIAGCGRWYIKDKIFSANPLLSRDQLFILKILDRAQKTIQKK</sequence>
<evidence type="ECO:0000313" key="1">
    <source>
        <dbReference type="EMBL" id="KJZ81795.1"/>
    </source>
</evidence>
<comment type="caution">
    <text evidence="1">The sequence shown here is derived from an EMBL/GenBank/DDBJ whole genome shotgun (WGS) entry which is preliminary data.</text>
</comment>
<organism evidence="1 2">
    <name type="scientific">Candidatus Liberibacter solanacearum</name>
    <dbReference type="NCBI Taxonomy" id="556287"/>
    <lineage>
        <taxon>Bacteria</taxon>
        <taxon>Pseudomonadati</taxon>
        <taxon>Pseudomonadota</taxon>
        <taxon>Alphaproteobacteria</taxon>
        <taxon>Hyphomicrobiales</taxon>
        <taxon>Rhizobiaceae</taxon>
        <taxon>Liberibacter</taxon>
    </lineage>
</organism>
<dbReference type="PATRIC" id="fig|556287.9.peg.543"/>
<protein>
    <submittedName>
        <fullName evidence="1">Uncharacterized protein</fullName>
    </submittedName>
</protein>
<dbReference type="EMBL" id="JMTK01000002">
    <property type="protein sequence ID" value="KJZ81795.1"/>
    <property type="molecule type" value="Genomic_DNA"/>
</dbReference>
<evidence type="ECO:0000313" key="2">
    <source>
        <dbReference type="Proteomes" id="UP000033731"/>
    </source>
</evidence>
<keyword evidence="2" id="KW-1185">Reference proteome</keyword>
<reference evidence="1 2" key="1">
    <citation type="journal article" date="2015" name="Phytopathology">
        <title>Genomes of Candidatus Liberibacter solanacearum haplotype A from New Zealand and the USA suggest significant genome plasticity in the species.</title>
        <authorList>
            <person name="Thompson S.M."/>
            <person name="Johnson C.P."/>
            <person name="Lu A.Y."/>
            <person name="Frampton R.A."/>
            <person name="Sullivan K.L."/>
            <person name="Fiers M.W."/>
            <person name="Crowhurst R.N."/>
            <person name="Pitman A.R."/>
            <person name="Scott I."/>
            <person name="Gudmestad N.C."/>
            <person name="Smith G.R."/>
        </authorList>
    </citation>
    <scope>NUCLEOTIDE SEQUENCE [LARGE SCALE GENOMIC DNA]</scope>
    <source>
        <strain evidence="1 2">LsoNZ1</strain>
    </source>
</reference>